<dbReference type="AlphaFoldDB" id="A0AAD8QRG3"/>
<evidence type="ECO:0000256" key="2">
    <source>
        <dbReference type="ARBA" id="ARBA00022670"/>
    </source>
</evidence>
<evidence type="ECO:0000313" key="12">
    <source>
        <dbReference type="Proteomes" id="UP001231189"/>
    </source>
</evidence>
<feature type="region of interest" description="Disordered" evidence="8">
    <location>
        <begin position="82"/>
        <end position="152"/>
    </location>
</feature>
<dbReference type="InterPro" id="IPR000209">
    <property type="entry name" value="Peptidase_S8/S53_dom"/>
</dbReference>
<comment type="caution">
    <text evidence="11">The sequence shown here is derived from an EMBL/GenBank/DDBJ whole genome shotgun (WGS) entry which is preliminary data.</text>
</comment>
<evidence type="ECO:0000259" key="9">
    <source>
        <dbReference type="Pfam" id="PF00082"/>
    </source>
</evidence>
<dbReference type="PANTHER" id="PTHR10795">
    <property type="entry name" value="PROPROTEIN CONVERTASE SUBTILISIN/KEXIN"/>
    <property type="match status" value="1"/>
</dbReference>
<gene>
    <name evidence="11" type="ORF">QYE76_031293</name>
</gene>
<keyword evidence="2" id="KW-0645">Protease</keyword>
<feature type="domain" description="PA" evidence="10">
    <location>
        <begin position="352"/>
        <end position="448"/>
    </location>
</feature>
<dbReference type="InterPro" id="IPR046450">
    <property type="entry name" value="PA_dom_sf"/>
</dbReference>
<keyword evidence="12" id="KW-1185">Reference proteome</keyword>
<dbReference type="InterPro" id="IPR036852">
    <property type="entry name" value="Peptidase_S8/S53_dom_sf"/>
</dbReference>
<dbReference type="GO" id="GO:0004252">
    <property type="term" value="F:serine-type endopeptidase activity"/>
    <property type="evidence" value="ECO:0007669"/>
    <property type="project" value="InterPro"/>
</dbReference>
<evidence type="ECO:0000256" key="1">
    <source>
        <dbReference type="ARBA" id="ARBA00011073"/>
    </source>
</evidence>
<dbReference type="SUPFAM" id="SSF52743">
    <property type="entry name" value="Subtilisin-like"/>
    <property type="match status" value="1"/>
</dbReference>
<accession>A0AAD8QRG3</accession>
<keyword evidence="3" id="KW-0732">Signal</keyword>
<evidence type="ECO:0000259" key="10">
    <source>
        <dbReference type="Pfam" id="PF02225"/>
    </source>
</evidence>
<protein>
    <submittedName>
        <fullName evidence="11">Uncharacterized protein</fullName>
    </submittedName>
</protein>
<name>A0AAD8QRG3_LOLMU</name>
<proteinExistence type="inferred from homology"/>
<evidence type="ECO:0000256" key="3">
    <source>
        <dbReference type="ARBA" id="ARBA00022729"/>
    </source>
</evidence>
<dbReference type="InterPro" id="IPR045051">
    <property type="entry name" value="SBT"/>
</dbReference>
<evidence type="ECO:0000256" key="7">
    <source>
        <dbReference type="PROSITE-ProRule" id="PRU01240"/>
    </source>
</evidence>
<keyword evidence="5" id="KW-0720">Serine protease</keyword>
<evidence type="ECO:0000256" key="8">
    <source>
        <dbReference type="SAM" id="MobiDB-lite"/>
    </source>
</evidence>
<reference evidence="11" key="1">
    <citation type="submission" date="2023-07" db="EMBL/GenBank/DDBJ databases">
        <title>A chromosome-level genome assembly of Lolium multiflorum.</title>
        <authorList>
            <person name="Chen Y."/>
            <person name="Copetti D."/>
            <person name="Kolliker R."/>
            <person name="Studer B."/>
        </authorList>
    </citation>
    <scope>NUCLEOTIDE SEQUENCE</scope>
    <source>
        <strain evidence="11">02402/16</strain>
        <tissue evidence="11">Leaf</tissue>
    </source>
</reference>
<dbReference type="PROSITE" id="PS51892">
    <property type="entry name" value="SUBTILASE"/>
    <property type="match status" value="1"/>
</dbReference>
<dbReference type="PRINTS" id="PR00723">
    <property type="entry name" value="SUBTILISIN"/>
</dbReference>
<dbReference type="InterPro" id="IPR003137">
    <property type="entry name" value="PA_domain"/>
</dbReference>
<feature type="compositionally biased region" description="Basic residues" evidence="8">
    <location>
        <begin position="61"/>
        <end position="70"/>
    </location>
</feature>
<organism evidence="11 12">
    <name type="scientific">Lolium multiflorum</name>
    <name type="common">Italian ryegrass</name>
    <name type="synonym">Lolium perenne subsp. multiflorum</name>
    <dbReference type="NCBI Taxonomy" id="4521"/>
    <lineage>
        <taxon>Eukaryota</taxon>
        <taxon>Viridiplantae</taxon>
        <taxon>Streptophyta</taxon>
        <taxon>Embryophyta</taxon>
        <taxon>Tracheophyta</taxon>
        <taxon>Spermatophyta</taxon>
        <taxon>Magnoliopsida</taxon>
        <taxon>Liliopsida</taxon>
        <taxon>Poales</taxon>
        <taxon>Poaceae</taxon>
        <taxon>BOP clade</taxon>
        <taxon>Pooideae</taxon>
        <taxon>Poodae</taxon>
        <taxon>Poeae</taxon>
        <taxon>Poeae Chloroplast Group 2 (Poeae type)</taxon>
        <taxon>Loliodinae</taxon>
        <taxon>Loliinae</taxon>
        <taxon>Lolium</taxon>
    </lineage>
</organism>
<dbReference type="Proteomes" id="UP001231189">
    <property type="component" value="Unassembled WGS sequence"/>
</dbReference>
<dbReference type="Gene3D" id="3.50.30.30">
    <property type="match status" value="1"/>
</dbReference>
<dbReference type="Pfam" id="PF00082">
    <property type="entry name" value="Peptidase_S8"/>
    <property type="match status" value="1"/>
</dbReference>
<evidence type="ECO:0000256" key="4">
    <source>
        <dbReference type="ARBA" id="ARBA00022801"/>
    </source>
</evidence>
<comment type="similarity">
    <text evidence="1 7">Belongs to the peptidase S8 family.</text>
</comment>
<feature type="compositionally biased region" description="Low complexity" evidence="8">
    <location>
        <begin position="46"/>
        <end position="60"/>
    </location>
</feature>
<keyword evidence="6" id="KW-0325">Glycoprotein</keyword>
<feature type="region of interest" description="Disordered" evidence="8">
    <location>
        <begin position="1"/>
        <end position="70"/>
    </location>
</feature>
<feature type="domain" description="Peptidase S8/S53" evidence="9">
    <location>
        <begin position="159"/>
        <end position="572"/>
    </location>
</feature>
<dbReference type="InterPro" id="IPR015500">
    <property type="entry name" value="Peptidase_S8_subtilisin-rel"/>
</dbReference>
<dbReference type="Pfam" id="PF02225">
    <property type="entry name" value="PA"/>
    <property type="match status" value="1"/>
</dbReference>
<comment type="caution">
    <text evidence="7">Lacks conserved residue(s) required for the propagation of feature annotation.</text>
</comment>
<dbReference type="InterPro" id="IPR023828">
    <property type="entry name" value="Peptidase_S8_Ser-AS"/>
</dbReference>
<dbReference type="SUPFAM" id="SSF52025">
    <property type="entry name" value="PA domain"/>
    <property type="match status" value="1"/>
</dbReference>
<evidence type="ECO:0000256" key="5">
    <source>
        <dbReference type="ARBA" id="ARBA00022825"/>
    </source>
</evidence>
<dbReference type="GO" id="GO:0006508">
    <property type="term" value="P:proteolysis"/>
    <property type="evidence" value="ECO:0007669"/>
    <property type="project" value="UniProtKB-KW"/>
</dbReference>
<evidence type="ECO:0000313" key="11">
    <source>
        <dbReference type="EMBL" id="KAK1607620.1"/>
    </source>
</evidence>
<dbReference type="PROSITE" id="PS00138">
    <property type="entry name" value="SUBTILASE_SER"/>
    <property type="match status" value="1"/>
</dbReference>
<dbReference type="Gene3D" id="3.40.50.200">
    <property type="entry name" value="Peptidase S8/S53 domain"/>
    <property type="match status" value="1"/>
</dbReference>
<dbReference type="EMBL" id="JAUUTY010000007">
    <property type="protein sequence ID" value="KAK1607620.1"/>
    <property type="molecule type" value="Genomic_DNA"/>
</dbReference>
<dbReference type="CDD" id="cd02120">
    <property type="entry name" value="PA_subtilisin_like"/>
    <property type="match status" value="1"/>
</dbReference>
<evidence type="ECO:0000256" key="6">
    <source>
        <dbReference type="ARBA" id="ARBA00023180"/>
    </source>
</evidence>
<keyword evidence="4" id="KW-0378">Hydrolase</keyword>
<dbReference type="FunFam" id="3.50.30.30:FF:000005">
    <property type="entry name" value="subtilisin-like protease SBT1.5"/>
    <property type="match status" value="1"/>
</dbReference>
<sequence length="599" mass="61430">MGEGRGRTSCGWTPTQSRRLSRRTRIGTSRRCWRRPGAGTGRRAARSSTPTPPRSTASPRGCRRPPRRRLPPLAAWRPWCRSASASSPPRAPRASSGCSPPHPQPSSRTPTSGPTSSSPSSTPASRPRTAASATGASARSRRNGAACARRAPASRPSCNRKLVGARFFSAGYETTSGRMNESAEIRSPLDNDGHGTHTASIAAGRYVFPASTLGYARGVASGMAPKARLAAYKVCWVGGCFDSDILAAFDAAVADGVDVVSLSVGGVVVPYYLDAIAIGAFGAAEAGIVVSASAGNGGPGGLTVTNVAPWMTTVGVGSMDRAFPANVRLGNGQLLDGVSVYGGPVLQSGKMYELVYAGTTNTGATPSAADGYSASMCLDGSLDQAAVRGKIVVCDRGVNSRAAKGDVVHRAGAVGMVLANGAFDGEGLVADCHVLPATAVGAASGEKLRKYIAASTPQKPATGTILFEGTHLGVHPAPMVAAFSARGPNPQSPEILKPDLVAPGLNILAAWPSGVGPAGIPSDGRRTEFNILSGTSMACPHISGLAALLKAAHPAWSPAAIKSALMTTAYVKDNSNGIETEGRRVLRHGRRARQPGEGR</sequence>